<accession>A0A0A9C9B1</accession>
<reference evidence="1" key="1">
    <citation type="submission" date="2014-09" db="EMBL/GenBank/DDBJ databases">
        <authorList>
            <person name="Magalhaes I.L.F."/>
            <person name="Oliveira U."/>
            <person name="Santos F.R."/>
            <person name="Vidigal T.H.D.A."/>
            <person name="Brescovit A.D."/>
            <person name="Santos A.J."/>
        </authorList>
    </citation>
    <scope>NUCLEOTIDE SEQUENCE</scope>
    <source>
        <tissue evidence="1">Shoot tissue taken approximately 20 cm above the soil surface</tissue>
    </source>
</reference>
<proteinExistence type="predicted"/>
<name>A0A0A9C9B1_ARUDO</name>
<dbReference type="EMBL" id="GBRH01227895">
    <property type="protein sequence ID" value="JAD70000.1"/>
    <property type="molecule type" value="Transcribed_RNA"/>
</dbReference>
<protein>
    <submittedName>
        <fullName evidence="1">Uncharacterized protein</fullName>
    </submittedName>
</protein>
<evidence type="ECO:0000313" key="1">
    <source>
        <dbReference type="EMBL" id="JAD70000.1"/>
    </source>
</evidence>
<organism evidence="1">
    <name type="scientific">Arundo donax</name>
    <name type="common">Giant reed</name>
    <name type="synonym">Donax arundinaceus</name>
    <dbReference type="NCBI Taxonomy" id="35708"/>
    <lineage>
        <taxon>Eukaryota</taxon>
        <taxon>Viridiplantae</taxon>
        <taxon>Streptophyta</taxon>
        <taxon>Embryophyta</taxon>
        <taxon>Tracheophyta</taxon>
        <taxon>Spermatophyta</taxon>
        <taxon>Magnoliopsida</taxon>
        <taxon>Liliopsida</taxon>
        <taxon>Poales</taxon>
        <taxon>Poaceae</taxon>
        <taxon>PACMAD clade</taxon>
        <taxon>Arundinoideae</taxon>
        <taxon>Arundineae</taxon>
        <taxon>Arundo</taxon>
    </lineage>
</organism>
<reference evidence="1" key="2">
    <citation type="journal article" date="2015" name="Data Brief">
        <title>Shoot transcriptome of the giant reed, Arundo donax.</title>
        <authorList>
            <person name="Barrero R.A."/>
            <person name="Guerrero F.D."/>
            <person name="Moolhuijzen P."/>
            <person name="Goolsby J.A."/>
            <person name="Tidwell J."/>
            <person name="Bellgard S.E."/>
            <person name="Bellgard M.I."/>
        </authorList>
    </citation>
    <scope>NUCLEOTIDE SEQUENCE</scope>
    <source>
        <tissue evidence="1">Shoot tissue taken approximately 20 cm above the soil surface</tissue>
    </source>
</reference>
<sequence>MQEASPPVCMHFRHQFFLSQSLQCLLSYLCHVLGLSLGICISHMWNSDTLEICLRYSHP</sequence>
<dbReference type="AlphaFoldDB" id="A0A0A9C9B1"/>